<gene>
    <name evidence="3" type="ORF">J5474_12225</name>
</gene>
<feature type="transmembrane region" description="Helical" evidence="1">
    <location>
        <begin position="47"/>
        <end position="63"/>
    </location>
</feature>
<protein>
    <submittedName>
        <fullName evidence="3">Acyltransferase</fullName>
    </submittedName>
</protein>
<keyword evidence="3" id="KW-0808">Transferase</keyword>
<name>A0A940MUN0_9RHOB</name>
<feature type="transmembrane region" description="Helical" evidence="1">
    <location>
        <begin position="253"/>
        <end position="274"/>
    </location>
</feature>
<keyword evidence="4" id="KW-1185">Reference proteome</keyword>
<feature type="transmembrane region" description="Helical" evidence="1">
    <location>
        <begin position="7"/>
        <end position="27"/>
    </location>
</feature>
<dbReference type="GO" id="GO:0016020">
    <property type="term" value="C:membrane"/>
    <property type="evidence" value="ECO:0007669"/>
    <property type="project" value="TreeGrafter"/>
</dbReference>
<keyword evidence="1" id="KW-0472">Membrane</keyword>
<dbReference type="Pfam" id="PF01757">
    <property type="entry name" value="Acyl_transf_3"/>
    <property type="match status" value="1"/>
</dbReference>
<feature type="transmembrane region" description="Helical" evidence="1">
    <location>
        <begin position="295"/>
        <end position="315"/>
    </location>
</feature>
<feature type="domain" description="Acyltransferase 3" evidence="2">
    <location>
        <begin position="8"/>
        <end position="344"/>
    </location>
</feature>
<accession>A0A940MUN0</accession>
<evidence type="ECO:0000259" key="2">
    <source>
        <dbReference type="Pfam" id="PF01757"/>
    </source>
</evidence>
<dbReference type="GO" id="GO:0000271">
    <property type="term" value="P:polysaccharide biosynthetic process"/>
    <property type="evidence" value="ECO:0007669"/>
    <property type="project" value="TreeGrafter"/>
</dbReference>
<keyword evidence="1" id="KW-1133">Transmembrane helix</keyword>
<feature type="transmembrane region" description="Helical" evidence="1">
    <location>
        <begin position="217"/>
        <end position="241"/>
    </location>
</feature>
<feature type="transmembrane region" description="Helical" evidence="1">
    <location>
        <begin position="327"/>
        <end position="348"/>
    </location>
</feature>
<evidence type="ECO:0000256" key="1">
    <source>
        <dbReference type="SAM" id="Phobius"/>
    </source>
</evidence>
<feature type="transmembrane region" description="Helical" evidence="1">
    <location>
        <begin position="84"/>
        <end position="105"/>
    </location>
</feature>
<keyword evidence="1" id="KW-0812">Transmembrane</keyword>
<dbReference type="InterPro" id="IPR002656">
    <property type="entry name" value="Acyl_transf_3_dom"/>
</dbReference>
<dbReference type="PANTHER" id="PTHR23028:SF131">
    <property type="entry name" value="BLR2367 PROTEIN"/>
    <property type="match status" value="1"/>
</dbReference>
<organism evidence="3 4">
    <name type="scientific">Sagittula salina</name>
    <dbReference type="NCBI Taxonomy" id="2820268"/>
    <lineage>
        <taxon>Bacteria</taxon>
        <taxon>Pseudomonadati</taxon>
        <taxon>Pseudomonadota</taxon>
        <taxon>Alphaproteobacteria</taxon>
        <taxon>Rhodobacterales</taxon>
        <taxon>Roseobacteraceae</taxon>
        <taxon>Sagittula</taxon>
    </lineage>
</organism>
<reference evidence="3" key="1">
    <citation type="submission" date="2021-03" db="EMBL/GenBank/DDBJ databases">
        <title>Sagittula salina sp. nov. strain M10.9X isolated from the marine waste.</title>
        <authorList>
            <person name="Satari L."/>
            <person name="Molina-Menor E."/>
            <person name="Vidal-Verdu A."/>
            <person name="Pascual J."/>
            <person name="Pereto J."/>
            <person name="Porcar M."/>
        </authorList>
    </citation>
    <scope>NUCLEOTIDE SEQUENCE</scope>
    <source>
        <strain evidence="3">M10.9X</strain>
    </source>
</reference>
<comment type="caution">
    <text evidence="3">The sequence shown here is derived from an EMBL/GenBank/DDBJ whole genome shotgun (WGS) entry which is preliminary data.</text>
</comment>
<evidence type="ECO:0000313" key="4">
    <source>
        <dbReference type="Proteomes" id="UP000675940"/>
    </source>
</evidence>
<dbReference type="EMBL" id="JAGISH010000006">
    <property type="protein sequence ID" value="MBP0483254.1"/>
    <property type="molecule type" value="Genomic_DNA"/>
</dbReference>
<feature type="transmembrane region" description="Helical" evidence="1">
    <location>
        <begin position="168"/>
        <end position="196"/>
    </location>
</feature>
<dbReference type="InterPro" id="IPR050879">
    <property type="entry name" value="Acyltransferase_3"/>
</dbReference>
<dbReference type="Proteomes" id="UP000675940">
    <property type="component" value="Unassembled WGS sequence"/>
</dbReference>
<dbReference type="GO" id="GO:0016747">
    <property type="term" value="F:acyltransferase activity, transferring groups other than amino-acyl groups"/>
    <property type="evidence" value="ECO:0007669"/>
    <property type="project" value="InterPro"/>
</dbReference>
<dbReference type="AlphaFoldDB" id="A0A940MUN0"/>
<sequence>MTLALSLYLDALRFGAAFVVLLSHWAYPRFTDGRYIWIRDLNLGSDAVVIFFVLSGLVVAFAAHKKDGAPGRFAFQRMTRLWSVAIPALLLTLALDRGGAALWPAQYEGWFYEPLQSARDLLRAVSLTSQWGDAIRIGTNGPWWSLSYEAAFYLLFALWSWTRGLWRVGLLTVAVLVVGPNALLLMPAWIMGVALWRRIDRGDLPANGLYHAVLPPVIYVAGLALHLPGLLSGLTVALLPIRNTAVFGFSDEFVWNAVLGVLVYIHLTGVAALSRNERGVGTETDTASLGRVIRWLAGGSFSLYLLHYPVLQFAGPHLKGLGPVGDVAQLALACVVGYGFAAVFERTLPAQRRLLRGMLRRDQPA</sequence>
<proteinExistence type="predicted"/>
<evidence type="ECO:0000313" key="3">
    <source>
        <dbReference type="EMBL" id="MBP0483254.1"/>
    </source>
</evidence>
<dbReference type="RefSeq" id="WP_209361193.1">
    <property type="nucleotide sequence ID" value="NZ_JAGISH010000006.1"/>
</dbReference>
<dbReference type="PANTHER" id="PTHR23028">
    <property type="entry name" value="ACETYLTRANSFERASE"/>
    <property type="match status" value="1"/>
</dbReference>
<keyword evidence="3" id="KW-0012">Acyltransferase</keyword>